<evidence type="ECO:0000259" key="6">
    <source>
        <dbReference type="PROSITE" id="PS50261"/>
    </source>
</evidence>
<name>H2XTG8_CIOIN</name>
<evidence type="ECO:0000256" key="3">
    <source>
        <dbReference type="ARBA" id="ARBA00022989"/>
    </source>
</evidence>
<dbReference type="PROSITE" id="PS50261">
    <property type="entry name" value="G_PROTEIN_RECEP_F2_4"/>
    <property type="match status" value="1"/>
</dbReference>
<dbReference type="PROSITE" id="PS00650">
    <property type="entry name" value="G_PROTEIN_RECEP_F2_2"/>
    <property type="match status" value="1"/>
</dbReference>
<proteinExistence type="predicted"/>
<dbReference type="HOGENOM" id="CLU_1165467_0_0_1"/>
<reference evidence="7" key="3">
    <citation type="submission" date="2025-08" db="UniProtKB">
        <authorList>
            <consortium name="Ensembl"/>
        </authorList>
    </citation>
    <scope>IDENTIFICATION</scope>
</reference>
<dbReference type="InterPro" id="IPR017983">
    <property type="entry name" value="GPCR_2_secretin-like_CS"/>
</dbReference>
<dbReference type="OMA" id="NEITATM"/>
<organism evidence="7 8">
    <name type="scientific">Ciona intestinalis</name>
    <name type="common">Transparent sea squirt</name>
    <name type="synonym">Ascidia intestinalis</name>
    <dbReference type="NCBI Taxonomy" id="7719"/>
    <lineage>
        <taxon>Eukaryota</taxon>
        <taxon>Metazoa</taxon>
        <taxon>Chordata</taxon>
        <taxon>Tunicata</taxon>
        <taxon>Ascidiacea</taxon>
        <taxon>Phlebobranchia</taxon>
        <taxon>Cionidae</taxon>
        <taxon>Ciona</taxon>
    </lineage>
</organism>
<dbReference type="PANTHER" id="PTHR12011">
    <property type="entry name" value="ADHESION G-PROTEIN COUPLED RECEPTOR"/>
    <property type="match status" value="1"/>
</dbReference>
<dbReference type="PANTHER" id="PTHR12011:SF347">
    <property type="entry name" value="FI21270P1-RELATED"/>
    <property type="match status" value="1"/>
</dbReference>
<feature type="domain" description="G-protein coupled receptors family 2 profile 2" evidence="6">
    <location>
        <begin position="23"/>
        <end position="147"/>
    </location>
</feature>
<dbReference type="Pfam" id="PF00002">
    <property type="entry name" value="7tm_2"/>
    <property type="match status" value="1"/>
</dbReference>
<dbReference type="GO" id="GO:0004930">
    <property type="term" value="F:G protein-coupled receptor activity"/>
    <property type="evidence" value="ECO:0007669"/>
    <property type="project" value="InterPro"/>
</dbReference>
<feature type="transmembrane region" description="Helical" evidence="5">
    <location>
        <begin position="97"/>
        <end position="118"/>
    </location>
</feature>
<dbReference type="InterPro" id="IPR000832">
    <property type="entry name" value="GPCR_2_secretin-like"/>
</dbReference>
<dbReference type="GeneTree" id="ENSGT00730000112813"/>
<keyword evidence="3 5" id="KW-1133">Transmembrane helix</keyword>
<feature type="transmembrane region" description="Helical" evidence="5">
    <location>
        <begin position="124"/>
        <end position="146"/>
    </location>
</feature>
<dbReference type="GO" id="GO:0007166">
    <property type="term" value="P:cell surface receptor signaling pathway"/>
    <property type="evidence" value="ECO:0007669"/>
    <property type="project" value="InterPro"/>
</dbReference>
<keyword evidence="2 5" id="KW-0812">Transmembrane</keyword>
<feature type="transmembrane region" description="Helical" evidence="5">
    <location>
        <begin position="31"/>
        <end position="59"/>
    </location>
</feature>
<dbReference type="Proteomes" id="UP000008144">
    <property type="component" value="Chromosome 11"/>
</dbReference>
<sequence>MGSYMEDNPDYLIDPLARRYNRCTVKPGSGVMIGALVIPVATILLINFVIVMRMAYFVYMMSKRTEEMKPSNNTRGNTAAMDGATLTHTVAAFKAMFVLFPILGIPWIVGFLVGIEHIEVSITFMYISSILNGLQGVFVFLLYCVFSSDVRAALKNEYNKAQAQSQFRQERSVFSQGDDSKTKFKLTVSSLNPIRSRKSSEITKTGTMSVKKKPDKTDNLVLGMHISVQGTYRRRNFD</sequence>
<dbReference type="InParanoid" id="H2XTG8"/>
<dbReference type="SUPFAM" id="SSF81321">
    <property type="entry name" value="Family A G protein-coupled receptor-like"/>
    <property type="match status" value="1"/>
</dbReference>
<dbReference type="InterPro" id="IPR017981">
    <property type="entry name" value="GPCR_2-like_7TM"/>
</dbReference>
<dbReference type="Gene3D" id="1.20.1070.10">
    <property type="entry name" value="Rhodopsin 7-helix transmembrane proteins"/>
    <property type="match status" value="1"/>
</dbReference>
<keyword evidence="8" id="KW-1185">Reference proteome</keyword>
<evidence type="ECO:0000313" key="8">
    <source>
        <dbReference type="Proteomes" id="UP000008144"/>
    </source>
</evidence>
<dbReference type="PRINTS" id="PR00249">
    <property type="entry name" value="GPCRSECRETIN"/>
</dbReference>
<evidence type="ECO:0000256" key="1">
    <source>
        <dbReference type="ARBA" id="ARBA00004141"/>
    </source>
</evidence>
<evidence type="ECO:0000256" key="5">
    <source>
        <dbReference type="SAM" id="Phobius"/>
    </source>
</evidence>
<evidence type="ECO:0000256" key="2">
    <source>
        <dbReference type="ARBA" id="ARBA00022692"/>
    </source>
</evidence>
<keyword evidence="4 5" id="KW-0472">Membrane</keyword>
<reference evidence="7" key="2">
    <citation type="journal article" date="2008" name="Genome Biol.">
        <title>Improved genome assembly and evidence-based global gene model set for the chordate Ciona intestinalis: new insight into intron and operon populations.</title>
        <authorList>
            <person name="Satou Y."/>
            <person name="Mineta K."/>
            <person name="Ogasawara M."/>
            <person name="Sasakura Y."/>
            <person name="Shoguchi E."/>
            <person name="Ueno K."/>
            <person name="Yamada L."/>
            <person name="Matsumoto J."/>
            <person name="Wasserscheid J."/>
            <person name="Dewar K."/>
            <person name="Wiley G.B."/>
            <person name="Macmil S.L."/>
            <person name="Roe B.A."/>
            <person name="Zeller R.W."/>
            <person name="Hastings K.E."/>
            <person name="Lemaire P."/>
            <person name="Lindquist E."/>
            <person name="Endo T."/>
            <person name="Hotta K."/>
            <person name="Inaba K."/>
        </authorList>
    </citation>
    <scope>NUCLEOTIDE SEQUENCE [LARGE SCALE GENOMIC DNA]</scope>
    <source>
        <strain evidence="7">wild type</strain>
    </source>
</reference>
<evidence type="ECO:0000256" key="4">
    <source>
        <dbReference type="ARBA" id="ARBA00023136"/>
    </source>
</evidence>
<protein>
    <recommendedName>
        <fullName evidence="6">G-protein coupled receptors family 2 profile 2 domain-containing protein</fullName>
    </recommendedName>
</protein>
<comment type="subcellular location">
    <subcellularLocation>
        <location evidence="1">Membrane</location>
        <topology evidence="1">Multi-pass membrane protein</topology>
    </subcellularLocation>
</comment>
<accession>H2XTG8</accession>
<dbReference type="EMBL" id="EAAA01000834">
    <property type="status" value="NOT_ANNOTATED_CDS"/>
    <property type="molecule type" value="Genomic_DNA"/>
</dbReference>
<reference evidence="7" key="4">
    <citation type="submission" date="2025-09" db="UniProtKB">
        <authorList>
            <consortium name="Ensembl"/>
        </authorList>
    </citation>
    <scope>IDENTIFICATION</scope>
</reference>
<evidence type="ECO:0000313" key="7">
    <source>
        <dbReference type="Ensembl" id="ENSCINP00000032952.1"/>
    </source>
</evidence>
<dbReference type="Ensembl" id="ENSCINT00000036237.1">
    <property type="protein sequence ID" value="ENSCINP00000032952.1"/>
    <property type="gene ID" value="ENSCING00000023150.1"/>
</dbReference>
<dbReference type="AlphaFoldDB" id="H2XTG8"/>
<reference evidence="8" key="1">
    <citation type="journal article" date="2002" name="Science">
        <title>The draft genome of Ciona intestinalis: insights into chordate and vertebrate origins.</title>
        <authorList>
            <person name="Dehal P."/>
            <person name="Satou Y."/>
            <person name="Campbell R.K."/>
            <person name="Chapman J."/>
            <person name="Degnan B."/>
            <person name="De Tomaso A."/>
            <person name="Davidson B."/>
            <person name="Di Gregorio A."/>
            <person name="Gelpke M."/>
            <person name="Goodstein D.M."/>
            <person name="Harafuji N."/>
            <person name="Hastings K.E."/>
            <person name="Ho I."/>
            <person name="Hotta K."/>
            <person name="Huang W."/>
            <person name="Kawashima T."/>
            <person name="Lemaire P."/>
            <person name="Martinez D."/>
            <person name="Meinertzhagen I.A."/>
            <person name="Necula S."/>
            <person name="Nonaka M."/>
            <person name="Putnam N."/>
            <person name="Rash S."/>
            <person name="Saiga H."/>
            <person name="Satake M."/>
            <person name="Terry A."/>
            <person name="Yamada L."/>
            <person name="Wang H.G."/>
            <person name="Awazu S."/>
            <person name="Azumi K."/>
            <person name="Boore J."/>
            <person name="Branno M."/>
            <person name="Chin-Bow S."/>
            <person name="DeSantis R."/>
            <person name="Doyle S."/>
            <person name="Francino P."/>
            <person name="Keys D.N."/>
            <person name="Haga S."/>
            <person name="Hayashi H."/>
            <person name="Hino K."/>
            <person name="Imai K.S."/>
            <person name="Inaba K."/>
            <person name="Kano S."/>
            <person name="Kobayashi K."/>
            <person name="Kobayashi M."/>
            <person name="Lee B.I."/>
            <person name="Makabe K.W."/>
            <person name="Manohar C."/>
            <person name="Matassi G."/>
            <person name="Medina M."/>
            <person name="Mochizuki Y."/>
            <person name="Mount S."/>
            <person name="Morishita T."/>
            <person name="Miura S."/>
            <person name="Nakayama A."/>
            <person name="Nishizaka S."/>
            <person name="Nomoto H."/>
            <person name="Ohta F."/>
            <person name="Oishi K."/>
            <person name="Rigoutsos I."/>
            <person name="Sano M."/>
            <person name="Sasaki A."/>
            <person name="Sasakura Y."/>
            <person name="Shoguchi E."/>
            <person name="Shin-i T."/>
            <person name="Spagnuolo A."/>
            <person name="Stainier D."/>
            <person name="Suzuki M.M."/>
            <person name="Tassy O."/>
            <person name="Takatori N."/>
            <person name="Tokuoka M."/>
            <person name="Yagi K."/>
            <person name="Yoshizaki F."/>
            <person name="Wada S."/>
            <person name="Zhang C."/>
            <person name="Hyatt P.D."/>
            <person name="Larimer F."/>
            <person name="Detter C."/>
            <person name="Doggett N."/>
            <person name="Glavina T."/>
            <person name="Hawkins T."/>
            <person name="Richardson P."/>
            <person name="Lucas S."/>
            <person name="Kohara Y."/>
            <person name="Levine M."/>
            <person name="Satoh N."/>
            <person name="Rokhsar D.S."/>
        </authorList>
    </citation>
    <scope>NUCLEOTIDE SEQUENCE [LARGE SCALE GENOMIC DNA]</scope>
</reference>
<dbReference type="GO" id="GO:0016020">
    <property type="term" value="C:membrane"/>
    <property type="evidence" value="ECO:0007669"/>
    <property type="project" value="UniProtKB-SubCell"/>
</dbReference>
<dbReference type="FunFam" id="1.20.1070.10:FF:000956">
    <property type="entry name" value="Uncharacterized protein"/>
    <property type="match status" value="1"/>
</dbReference>